<dbReference type="Pfam" id="PF21320">
    <property type="entry name" value="WHD_Rv2258c"/>
    <property type="match status" value="1"/>
</dbReference>
<dbReference type="PANTHER" id="PTHR45128:SF1">
    <property type="entry name" value="S-ADENOSYLMETHIONINE-DEPENDENT METHYLTRANSFERASE RV2258C"/>
    <property type="match status" value="1"/>
</dbReference>
<evidence type="ECO:0000259" key="2">
    <source>
        <dbReference type="Pfam" id="PF21320"/>
    </source>
</evidence>
<dbReference type="OrthoDB" id="9801363at2"/>
<evidence type="ECO:0000313" key="4">
    <source>
        <dbReference type="Proteomes" id="UP000295573"/>
    </source>
</evidence>
<dbReference type="SUPFAM" id="SSF53335">
    <property type="entry name" value="S-adenosyl-L-methionine-dependent methyltransferases"/>
    <property type="match status" value="1"/>
</dbReference>
<dbReference type="PANTHER" id="PTHR45128">
    <property type="entry name" value="METHYLTRANSFERASE TYPE 11"/>
    <property type="match status" value="1"/>
</dbReference>
<dbReference type="InterPro" id="IPR036390">
    <property type="entry name" value="WH_DNA-bd_sf"/>
</dbReference>
<dbReference type="Pfam" id="PF13847">
    <property type="entry name" value="Methyltransf_31"/>
    <property type="match status" value="1"/>
</dbReference>
<dbReference type="InterPro" id="IPR048711">
    <property type="entry name" value="WHD_Rv2258c"/>
</dbReference>
<dbReference type="InterPro" id="IPR053173">
    <property type="entry name" value="SAM-binding_MTase"/>
</dbReference>
<accession>A0A4R2I7X5</accession>
<evidence type="ECO:0000313" key="3">
    <source>
        <dbReference type="EMBL" id="TCO40197.1"/>
    </source>
</evidence>
<evidence type="ECO:0000259" key="1">
    <source>
        <dbReference type="Pfam" id="PF13847"/>
    </source>
</evidence>
<dbReference type="GO" id="GO:0032259">
    <property type="term" value="P:methylation"/>
    <property type="evidence" value="ECO:0007669"/>
    <property type="project" value="UniProtKB-KW"/>
</dbReference>
<dbReference type="EMBL" id="SLWR01000018">
    <property type="protein sequence ID" value="TCO40197.1"/>
    <property type="molecule type" value="Genomic_DNA"/>
</dbReference>
<dbReference type="CDD" id="cd02440">
    <property type="entry name" value="AdoMet_MTases"/>
    <property type="match status" value="1"/>
</dbReference>
<name>A0A4R2I7X5_9ACTN</name>
<dbReference type="Gene3D" id="3.40.50.150">
    <property type="entry name" value="Vaccinia Virus protein VP39"/>
    <property type="match status" value="1"/>
</dbReference>
<dbReference type="InterPro" id="IPR029063">
    <property type="entry name" value="SAM-dependent_MTases_sf"/>
</dbReference>
<keyword evidence="4" id="KW-1185">Reference proteome</keyword>
<comment type="caution">
    <text evidence="3">The sequence shown here is derived from an EMBL/GenBank/DDBJ whole genome shotgun (WGS) entry which is preliminary data.</text>
</comment>
<dbReference type="Gene3D" id="1.10.10.10">
    <property type="entry name" value="Winged helix-like DNA-binding domain superfamily/Winged helix DNA-binding domain"/>
    <property type="match status" value="1"/>
</dbReference>
<dbReference type="GO" id="GO:0008168">
    <property type="term" value="F:methyltransferase activity"/>
    <property type="evidence" value="ECO:0007669"/>
    <property type="project" value="UniProtKB-KW"/>
</dbReference>
<keyword evidence="3" id="KW-0489">Methyltransferase</keyword>
<protein>
    <submittedName>
        <fullName evidence="3">Methyltransferase family protein</fullName>
    </submittedName>
</protein>
<feature type="domain" description="S-adenosylmethionine-dependent methyltransferase Rv2258c-like winged HTH" evidence="2">
    <location>
        <begin position="25"/>
        <end position="99"/>
    </location>
</feature>
<sequence>MTETLLDTTRIEAFGQQMGDVLNHATLALLMSIGHQVGLFDTLAELPPASSHEIAGATGLQERYVREWLGGLTVGRVVEYDARERTYWLPREHAAFLTRAAGPDNLAGATQFISLLAGVESSVVESFRHGGGVPYSEYTEFHRLMAEDSGAVFDAALIDAILPLVPGLPSRLSAGIDVADIGCGSGHAINLIAATYPRSRCVGYDFSAEGIAAARAEAASLGNAEFFVRDAAELEEYERFDLVTAFDAIHDQAHPAQVLAGIAASLRPGGVFLMVDIQASSNLEDNLDNPFATFLYGVSTMHCMTVSLSLGGDGLGTVWGEQKARQMLADAGFSSVEVTHVEADAFNAYYIARK</sequence>
<dbReference type="InterPro" id="IPR036388">
    <property type="entry name" value="WH-like_DNA-bd_sf"/>
</dbReference>
<dbReference type="InterPro" id="IPR025714">
    <property type="entry name" value="Methyltranfer_dom"/>
</dbReference>
<dbReference type="SUPFAM" id="SSF46785">
    <property type="entry name" value="Winged helix' DNA-binding domain"/>
    <property type="match status" value="1"/>
</dbReference>
<keyword evidence="3" id="KW-0808">Transferase</keyword>
<dbReference type="RefSeq" id="WP_132157127.1">
    <property type="nucleotide sequence ID" value="NZ_SLWR01000018.1"/>
</dbReference>
<gene>
    <name evidence="3" type="ORF">EV646_118111</name>
</gene>
<dbReference type="AlphaFoldDB" id="A0A4R2I7X5"/>
<organism evidence="3 4">
    <name type="scientific">Kribbella antiqua</name>
    <dbReference type="NCBI Taxonomy" id="2512217"/>
    <lineage>
        <taxon>Bacteria</taxon>
        <taxon>Bacillati</taxon>
        <taxon>Actinomycetota</taxon>
        <taxon>Actinomycetes</taxon>
        <taxon>Propionibacteriales</taxon>
        <taxon>Kribbellaceae</taxon>
        <taxon>Kribbella</taxon>
    </lineage>
</organism>
<dbReference type="Proteomes" id="UP000295573">
    <property type="component" value="Unassembled WGS sequence"/>
</dbReference>
<proteinExistence type="predicted"/>
<reference evidence="3 4" key="1">
    <citation type="journal article" date="2015" name="Stand. Genomic Sci.">
        <title>Genomic Encyclopedia of Bacterial and Archaeal Type Strains, Phase III: the genomes of soil and plant-associated and newly described type strains.</title>
        <authorList>
            <person name="Whitman W.B."/>
            <person name="Woyke T."/>
            <person name="Klenk H.P."/>
            <person name="Zhou Y."/>
            <person name="Lilburn T.G."/>
            <person name="Beck B.J."/>
            <person name="De Vos P."/>
            <person name="Vandamme P."/>
            <person name="Eisen J.A."/>
            <person name="Garrity G."/>
            <person name="Hugenholtz P."/>
            <person name="Kyrpides N.C."/>
        </authorList>
    </citation>
    <scope>NUCLEOTIDE SEQUENCE [LARGE SCALE GENOMIC DNA]</scope>
    <source>
        <strain evidence="3 4">VKM Ac-2541</strain>
    </source>
</reference>
<feature type="domain" description="Methyltransferase" evidence="1">
    <location>
        <begin position="173"/>
        <end position="331"/>
    </location>
</feature>